<evidence type="ECO:0000313" key="1">
    <source>
        <dbReference type="EMBL" id="CAG8516774.1"/>
    </source>
</evidence>
<dbReference type="EMBL" id="CAJVPM010004740">
    <property type="protein sequence ID" value="CAG8516774.1"/>
    <property type="molecule type" value="Genomic_DNA"/>
</dbReference>
<comment type="caution">
    <text evidence="1">The sequence shown here is derived from an EMBL/GenBank/DDBJ whole genome shotgun (WGS) entry which is preliminary data.</text>
</comment>
<evidence type="ECO:0000313" key="2">
    <source>
        <dbReference type="Proteomes" id="UP000789860"/>
    </source>
</evidence>
<proteinExistence type="predicted"/>
<keyword evidence="2" id="KW-1185">Reference proteome</keyword>
<protein>
    <submittedName>
        <fullName evidence="1">6066_t:CDS:1</fullName>
    </submittedName>
</protein>
<name>A0ACA9L9E0_9GLOM</name>
<accession>A0ACA9L9E0</accession>
<organism evidence="1 2">
    <name type="scientific">Scutellospora calospora</name>
    <dbReference type="NCBI Taxonomy" id="85575"/>
    <lineage>
        <taxon>Eukaryota</taxon>
        <taxon>Fungi</taxon>
        <taxon>Fungi incertae sedis</taxon>
        <taxon>Mucoromycota</taxon>
        <taxon>Glomeromycotina</taxon>
        <taxon>Glomeromycetes</taxon>
        <taxon>Diversisporales</taxon>
        <taxon>Gigasporaceae</taxon>
        <taxon>Scutellospora</taxon>
    </lineage>
</organism>
<dbReference type="Proteomes" id="UP000789860">
    <property type="component" value="Unassembled WGS sequence"/>
</dbReference>
<reference evidence="1" key="1">
    <citation type="submission" date="2021-06" db="EMBL/GenBank/DDBJ databases">
        <authorList>
            <person name="Kallberg Y."/>
            <person name="Tangrot J."/>
            <person name="Rosling A."/>
        </authorList>
    </citation>
    <scope>NUCLEOTIDE SEQUENCE</scope>
    <source>
        <strain evidence="1">AU212A</strain>
    </source>
</reference>
<gene>
    <name evidence="1" type="ORF">SCALOS_LOCUS3898</name>
</gene>
<sequence>MSNTPQEKTSATLPPPEQISLEATLSPTEQTSTNSNKNDEKKN</sequence>
<feature type="non-terminal residue" evidence="1">
    <location>
        <position position="43"/>
    </location>
</feature>